<proteinExistence type="predicted"/>
<evidence type="ECO:0000313" key="1">
    <source>
        <dbReference type="EMBL" id="RYR78991.1"/>
    </source>
</evidence>
<protein>
    <submittedName>
        <fullName evidence="1">Uncharacterized protein</fullName>
    </submittedName>
</protein>
<accession>A0A445EUB8</accession>
<reference evidence="1 2" key="1">
    <citation type="submission" date="2019-01" db="EMBL/GenBank/DDBJ databases">
        <title>Sequencing of cultivated peanut Arachis hypogaea provides insights into genome evolution and oil improvement.</title>
        <authorList>
            <person name="Chen X."/>
        </authorList>
    </citation>
    <scope>NUCLEOTIDE SEQUENCE [LARGE SCALE GENOMIC DNA]</scope>
    <source>
        <strain evidence="2">cv. Fuhuasheng</strain>
        <tissue evidence="1">Leaves</tissue>
    </source>
</reference>
<dbReference type="AlphaFoldDB" id="A0A445EUB8"/>
<name>A0A445EUB8_ARAHY</name>
<gene>
    <name evidence="1" type="ORF">Ahy_A01g003852</name>
</gene>
<dbReference type="Proteomes" id="UP000289738">
    <property type="component" value="Chromosome A01"/>
</dbReference>
<evidence type="ECO:0000313" key="2">
    <source>
        <dbReference type="Proteomes" id="UP000289738"/>
    </source>
</evidence>
<organism evidence="1 2">
    <name type="scientific">Arachis hypogaea</name>
    <name type="common">Peanut</name>
    <dbReference type="NCBI Taxonomy" id="3818"/>
    <lineage>
        <taxon>Eukaryota</taxon>
        <taxon>Viridiplantae</taxon>
        <taxon>Streptophyta</taxon>
        <taxon>Embryophyta</taxon>
        <taxon>Tracheophyta</taxon>
        <taxon>Spermatophyta</taxon>
        <taxon>Magnoliopsida</taxon>
        <taxon>eudicotyledons</taxon>
        <taxon>Gunneridae</taxon>
        <taxon>Pentapetalae</taxon>
        <taxon>rosids</taxon>
        <taxon>fabids</taxon>
        <taxon>Fabales</taxon>
        <taxon>Fabaceae</taxon>
        <taxon>Papilionoideae</taxon>
        <taxon>50 kb inversion clade</taxon>
        <taxon>dalbergioids sensu lato</taxon>
        <taxon>Dalbergieae</taxon>
        <taxon>Pterocarpus clade</taxon>
        <taxon>Arachis</taxon>
    </lineage>
</organism>
<keyword evidence="2" id="KW-1185">Reference proteome</keyword>
<dbReference type="EMBL" id="SDMP01000001">
    <property type="protein sequence ID" value="RYR78991.1"/>
    <property type="molecule type" value="Genomic_DNA"/>
</dbReference>
<sequence length="67" mass="7546">MQQGGGSDTEVTWEDEQNINKLGRLNNRFLLVPLLLLRSLRRSSSQVSSGLWPGSGLTNRPVKYFNI</sequence>
<comment type="caution">
    <text evidence="1">The sequence shown here is derived from an EMBL/GenBank/DDBJ whole genome shotgun (WGS) entry which is preliminary data.</text>
</comment>